<keyword evidence="1" id="KW-0812">Transmembrane</keyword>
<feature type="transmembrane region" description="Helical" evidence="1">
    <location>
        <begin position="16"/>
        <end position="36"/>
    </location>
</feature>
<proteinExistence type="predicted"/>
<keyword evidence="1" id="KW-1133">Transmembrane helix</keyword>
<protein>
    <submittedName>
        <fullName evidence="2">Uncharacterized protein</fullName>
    </submittedName>
</protein>
<keyword evidence="3" id="KW-1185">Reference proteome</keyword>
<name>A0AAD4MPE6_9BILA</name>
<gene>
    <name evidence="2" type="ORF">DdX_17213</name>
</gene>
<organism evidence="2 3">
    <name type="scientific">Ditylenchus destructor</name>
    <dbReference type="NCBI Taxonomy" id="166010"/>
    <lineage>
        <taxon>Eukaryota</taxon>
        <taxon>Metazoa</taxon>
        <taxon>Ecdysozoa</taxon>
        <taxon>Nematoda</taxon>
        <taxon>Chromadorea</taxon>
        <taxon>Rhabditida</taxon>
        <taxon>Tylenchina</taxon>
        <taxon>Tylenchomorpha</taxon>
        <taxon>Sphaerularioidea</taxon>
        <taxon>Anguinidae</taxon>
        <taxon>Anguininae</taxon>
        <taxon>Ditylenchus</taxon>
    </lineage>
</organism>
<evidence type="ECO:0000256" key="1">
    <source>
        <dbReference type="SAM" id="Phobius"/>
    </source>
</evidence>
<keyword evidence="1" id="KW-0472">Membrane</keyword>
<dbReference type="EMBL" id="JAKKPZ010000173">
    <property type="protein sequence ID" value="KAI1699614.1"/>
    <property type="molecule type" value="Genomic_DNA"/>
</dbReference>
<comment type="caution">
    <text evidence="2">The sequence shown here is derived from an EMBL/GenBank/DDBJ whole genome shotgun (WGS) entry which is preliminary data.</text>
</comment>
<evidence type="ECO:0000313" key="2">
    <source>
        <dbReference type="EMBL" id="KAI1699614.1"/>
    </source>
</evidence>
<accession>A0AAD4MPE6</accession>
<reference evidence="2" key="1">
    <citation type="submission" date="2022-01" db="EMBL/GenBank/DDBJ databases">
        <title>Genome Sequence Resource for Two Populations of Ditylenchus destructor, the Migratory Endoparasitic Phytonematode.</title>
        <authorList>
            <person name="Zhang H."/>
            <person name="Lin R."/>
            <person name="Xie B."/>
        </authorList>
    </citation>
    <scope>NUCLEOTIDE SEQUENCE</scope>
    <source>
        <strain evidence="2">BazhouSP</strain>
    </source>
</reference>
<evidence type="ECO:0000313" key="3">
    <source>
        <dbReference type="Proteomes" id="UP001201812"/>
    </source>
</evidence>
<dbReference type="Proteomes" id="UP001201812">
    <property type="component" value="Unassembled WGS sequence"/>
</dbReference>
<dbReference type="AlphaFoldDB" id="A0AAD4MPE6"/>
<sequence>MHPLSSSIIRNSGRRTCLFIFILAILIEITCAFYIIDLGENSEVPGRSFNSRQQVFLRGRRSAIDPVDNQPGAYLVEWVDDEPALDDQQLLSQNWQQIRAIPRIEDQRISQPENQMYLIEVPDENFQNQKRASQQLLDSYDQNLVSDEDLLREALMQEAERQIIESKMRQLDEHQKQQDELDYRARVKQLRHSLRRKRSQPYDVAAENGQLIEPDDIQGFERPLSLPEDKIFLRDSNSRDIPAEEAPILYIQPEDERSAYRDDIDEMPIFAVLS</sequence>